<comment type="caution">
    <text evidence="4">The sequence shown here is derived from an EMBL/GenBank/DDBJ whole genome shotgun (WGS) entry which is preliminary data.</text>
</comment>
<dbReference type="Proteomes" id="UP000564378">
    <property type="component" value="Unassembled WGS sequence"/>
</dbReference>
<keyword evidence="5" id="KW-1185">Reference proteome</keyword>
<dbReference type="RefSeq" id="WP_185802476.1">
    <property type="nucleotide sequence ID" value="NZ_JACJVJ010000003.1"/>
</dbReference>
<dbReference type="Gene3D" id="3.40.630.30">
    <property type="match status" value="1"/>
</dbReference>
<dbReference type="EMBL" id="JACJVJ010000003">
    <property type="protein sequence ID" value="MBC2779193.1"/>
    <property type="molecule type" value="Genomic_DNA"/>
</dbReference>
<dbReference type="CDD" id="cd04301">
    <property type="entry name" value="NAT_SF"/>
    <property type="match status" value="1"/>
</dbReference>
<evidence type="ECO:0000259" key="3">
    <source>
        <dbReference type="PROSITE" id="PS51186"/>
    </source>
</evidence>
<keyword evidence="2" id="KW-0012">Acyltransferase</keyword>
<dbReference type="InterPro" id="IPR050832">
    <property type="entry name" value="Bact_Acetyltransf"/>
</dbReference>
<organism evidence="4 5">
    <name type="scientific">Parasphingopyxis marina</name>
    <dbReference type="NCBI Taxonomy" id="2761622"/>
    <lineage>
        <taxon>Bacteria</taxon>
        <taxon>Pseudomonadati</taxon>
        <taxon>Pseudomonadota</taxon>
        <taxon>Alphaproteobacteria</taxon>
        <taxon>Sphingomonadales</taxon>
        <taxon>Sphingomonadaceae</taxon>
        <taxon>Parasphingopyxis</taxon>
    </lineage>
</organism>
<gene>
    <name evidence="4" type="ORF">H6P80_16325</name>
</gene>
<dbReference type="InterPro" id="IPR016181">
    <property type="entry name" value="Acyl_CoA_acyltransferase"/>
</dbReference>
<dbReference type="Pfam" id="PF00583">
    <property type="entry name" value="Acetyltransf_1"/>
    <property type="match status" value="1"/>
</dbReference>
<dbReference type="GO" id="GO:0016747">
    <property type="term" value="F:acyltransferase activity, transferring groups other than amino-acyl groups"/>
    <property type="evidence" value="ECO:0007669"/>
    <property type="project" value="InterPro"/>
</dbReference>
<dbReference type="AlphaFoldDB" id="A0A842I303"/>
<reference evidence="4 5" key="1">
    <citation type="submission" date="2020-08" db="EMBL/GenBank/DDBJ databases">
        <title>Draft genome sequence of Parasphingopyxis sp. GrpM-11.</title>
        <authorList>
            <person name="Oh J."/>
            <person name="Roh D.-H."/>
        </authorList>
    </citation>
    <scope>NUCLEOTIDE SEQUENCE [LARGE SCALE GENOMIC DNA]</scope>
    <source>
        <strain evidence="4 5">GrpM-11</strain>
    </source>
</reference>
<accession>A0A842I303</accession>
<dbReference type="PANTHER" id="PTHR43877">
    <property type="entry name" value="AMINOALKYLPHOSPHONATE N-ACETYLTRANSFERASE-RELATED-RELATED"/>
    <property type="match status" value="1"/>
</dbReference>
<evidence type="ECO:0000313" key="5">
    <source>
        <dbReference type="Proteomes" id="UP000564378"/>
    </source>
</evidence>
<evidence type="ECO:0000256" key="1">
    <source>
        <dbReference type="ARBA" id="ARBA00022679"/>
    </source>
</evidence>
<feature type="domain" description="N-acetyltransferase" evidence="3">
    <location>
        <begin position="4"/>
        <end position="140"/>
    </location>
</feature>
<dbReference type="PROSITE" id="PS51186">
    <property type="entry name" value="GNAT"/>
    <property type="match status" value="1"/>
</dbReference>
<sequence length="140" mass="15673">MGDIGYHLITADNAALLEAADKGVFDGKVKPDFVAACLANPNQFLIVAEADGRAIGKALAYMFFFPDKPAEIYVEEIDVAKPWRRQGVASALLDAVGAEGKRRGIAEFWLVTEKENKAARRLYERKAHRTEKSVWYEFYC</sequence>
<dbReference type="SUPFAM" id="SSF55729">
    <property type="entry name" value="Acyl-CoA N-acyltransferases (Nat)"/>
    <property type="match status" value="1"/>
</dbReference>
<name>A0A842I303_9SPHN</name>
<dbReference type="InterPro" id="IPR000182">
    <property type="entry name" value="GNAT_dom"/>
</dbReference>
<evidence type="ECO:0000313" key="4">
    <source>
        <dbReference type="EMBL" id="MBC2779193.1"/>
    </source>
</evidence>
<protein>
    <submittedName>
        <fullName evidence="4">GNAT family N-acetyltransferase</fullName>
    </submittedName>
</protein>
<keyword evidence="1 4" id="KW-0808">Transferase</keyword>
<evidence type="ECO:0000256" key="2">
    <source>
        <dbReference type="ARBA" id="ARBA00023315"/>
    </source>
</evidence>
<proteinExistence type="predicted"/>